<evidence type="ECO:0000256" key="7">
    <source>
        <dbReference type="ARBA" id="ARBA00023240"/>
    </source>
</evidence>
<reference evidence="11" key="1">
    <citation type="submission" date="2020-08" db="EMBL/GenBank/DDBJ databases">
        <title>Multicomponent nature underlies the extraordinary mechanical properties of spider dragline silk.</title>
        <authorList>
            <person name="Kono N."/>
            <person name="Nakamura H."/>
            <person name="Mori M."/>
            <person name="Yoshida Y."/>
            <person name="Ohtoshi R."/>
            <person name="Malay A.D."/>
            <person name="Moran D.A.P."/>
            <person name="Tomita M."/>
            <person name="Numata K."/>
            <person name="Arakawa K."/>
        </authorList>
    </citation>
    <scope>NUCLEOTIDE SEQUENCE</scope>
</reference>
<sequence>MKFLILFVILLTAVISKGDEERKCTKPVDEGGPCLARIPMFYYDFRTKSCQKFFWKGCGGNDNKFNTKEDCEAECGKEESYVCTLPVNKGICSNEISRWYHDFQSHQCKEFTYTGCHGNANNFETEQECELMCPNE</sequence>
<dbReference type="Gene3D" id="4.10.410.10">
    <property type="entry name" value="Pancreatic trypsin inhibitor Kunitz domain"/>
    <property type="match status" value="2"/>
</dbReference>
<evidence type="ECO:0000256" key="8">
    <source>
        <dbReference type="ARBA" id="ARBA00034146"/>
    </source>
</evidence>
<dbReference type="InterPro" id="IPR050098">
    <property type="entry name" value="TFPI/VKTCI-like"/>
</dbReference>
<keyword evidence="7" id="KW-0800">Toxin</keyword>
<evidence type="ECO:0000256" key="3">
    <source>
        <dbReference type="ARBA" id="ARBA00022690"/>
    </source>
</evidence>
<evidence type="ECO:0000259" key="10">
    <source>
        <dbReference type="PROSITE" id="PS50279"/>
    </source>
</evidence>
<evidence type="ECO:0000313" key="12">
    <source>
        <dbReference type="Proteomes" id="UP000886998"/>
    </source>
</evidence>
<organism evidence="11 12">
    <name type="scientific">Trichonephila inaurata madagascariensis</name>
    <dbReference type="NCBI Taxonomy" id="2747483"/>
    <lineage>
        <taxon>Eukaryota</taxon>
        <taxon>Metazoa</taxon>
        <taxon>Ecdysozoa</taxon>
        <taxon>Arthropoda</taxon>
        <taxon>Chelicerata</taxon>
        <taxon>Arachnida</taxon>
        <taxon>Araneae</taxon>
        <taxon>Araneomorphae</taxon>
        <taxon>Entelegynae</taxon>
        <taxon>Araneoidea</taxon>
        <taxon>Nephilidae</taxon>
        <taxon>Trichonephila</taxon>
        <taxon>Trichonephila inaurata</taxon>
    </lineage>
</organism>
<dbReference type="PROSITE" id="PS00280">
    <property type="entry name" value="BPTI_KUNITZ_1"/>
    <property type="match status" value="1"/>
</dbReference>
<dbReference type="CDD" id="cd00109">
    <property type="entry name" value="Kunitz-type"/>
    <property type="match status" value="2"/>
</dbReference>
<dbReference type="InterPro" id="IPR002223">
    <property type="entry name" value="Kunitz_BPTI"/>
</dbReference>
<protein>
    <submittedName>
        <fullName evidence="11">Boophilin-G2</fullName>
    </submittedName>
</protein>
<keyword evidence="2" id="KW-0964">Secreted</keyword>
<dbReference type="FunFam" id="4.10.410.10:FF:000020">
    <property type="entry name" value="Collagen, type VI, alpha 3"/>
    <property type="match status" value="1"/>
</dbReference>
<dbReference type="OrthoDB" id="4473401at2759"/>
<keyword evidence="7" id="KW-1199">Hemostasis impairing toxin</keyword>
<feature type="signal peptide" evidence="9">
    <location>
        <begin position="1"/>
        <end position="18"/>
    </location>
</feature>
<dbReference type="AlphaFoldDB" id="A0A8X7CBX6"/>
<evidence type="ECO:0000256" key="4">
    <source>
        <dbReference type="ARBA" id="ARBA00022729"/>
    </source>
</evidence>
<dbReference type="SUPFAM" id="SSF57362">
    <property type="entry name" value="BPTI-like"/>
    <property type="match status" value="2"/>
</dbReference>
<dbReference type="GO" id="GO:0004867">
    <property type="term" value="F:serine-type endopeptidase inhibitor activity"/>
    <property type="evidence" value="ECO:0007669"/>
    <property type="project" value="UniProtKB-KW"/>
</dbReference>
<dbReference type="Pfam" id="PF00014">
    <property type="entry name" value="Kunitz_BPTI"/>
    <property type="match status" value="2"/>
</dbReference>
<comment type="caution">
    <text evidence="11">The sequence shown here is derived from an EMBL/GenBank/DDBJ whole genome shotgun (WGS) entry which is preliminary data.</text>
</comment>
<keyword evidence="3" id="KW-0646">Protease inhibitor</keyword>
<feature type="chain" id="PRO_5036458093" evidence="9">
    <location>
        <begin position="19"/>
        <end position="136"/>
    </location>
</feature>
<keyword evidence="6" id="KW-1015">Disulfide bond</keyword>
<evidence type="ECO:0000256" key="1">
    <source>
        <dbReference type="ARBA" id="ARBA00004613"/>
    </source>
</evidence>
<dbReference type="PANTHER" id="PTHR10083">
    <property type="entry name" value="KUNITZ-TYPE PROTEASE INHIBITOR-RELATED"/>
    <property type="match status" value="1"/>
</dbReference>
<evidence type="ECO:0000256" key="2">
    <source>
        <dbReference type="ARBA" id="ARBA00022525"/>
    </source>
</evidence>
<keyword evidence="4 9" id="KW-0732">Signal</keyword>
<accession>A0A8X7CBX6</accession>
<dbReference type="PRINTS" id="PR00759">
    <property type="entry name" value="BASICPTASE"/>
</dbReference>
<dbReference type="GO" id="GO:0005615">
    <property type="term" value="C:extracellular space"/>
    <property type="evidence" value="ECO:0007669"/>
    <property type="project" value="TreeGrafter"/>
</dbReference>
<dbReference type="InterPro" id="IPR036880">
    <property type="entry name" value="Kunitz_BPTI_sf"/>
</dbReference>
<proteinExistence type="predicted"/>
<keyword evidence="12" id="KW-1185">Reference proteome</keyword>
<dbReference type="Proteomes" id="UP000886998">
    <property type="component" value="Unassembled WGS sequence"/>
</dbReference>
<evidence type="ECO:0000256" key="6">
    <source>
        <dbReference type="ARBA" id="ARBA00023157"/>
    </source>
</evidence>
<comment type="subcellular location">
    <subcellularLocation>
        <location evidence="1">Secreted</location>
    </subcellularLocation>
</comment>
<feature type="domain" description="BPTI/Kunitz inhibitor" evidence="10">
    <location>
        <begin position="24"/>
        <end position="75"/>
    </location>
</feature>
<gene>
    <name evidence="11" type="primary">G2</name>
    <name evidence="11" type="ORF">TNIN_88111</name>
</gene>
<dbReference type="InterPro" id="IPR020901">
    <property type="entry name" value="Prtase_inh_Kunz-CS"/>
</dbReference>
<dbReference type="PANTHER" id="PTHR10083:SF376">
    <property type="entry name" value="SERINE PEPTIDASE INHIBITOR, KUNITZ TYPE, 3"/>
    <property type="match status" value="1"/>
</dbReference>
<dbReference type="PROSITE" id="PS50279">
    <property type="entry name" value="BPTI_KUNITZ_2"/>
    <property type="match status" value="2"/>
</dbReference>
<evidence type="ECO:0000313" key="11">
    <source>
        <dbReference type="EMBL" id="GFY59269.1"/>
    </source>
</evidence>
<feature type="domain" description="BPTI/Kunitz inhibitor" evidence="10">
    <location>
        <begin position="83"/>
        <end position="133"/>
    </location>
</feature>
<dbReference type="SMART" id="SM00131">
    <property type="entry name" value="KU"/>
    <property type="match status" value="2"/>
</dbReference>
<keyword evidence="5" id="KW-0722">Serine protease inhibitor</keyword>
<name>A0A8X7CBX6_9ARAC</name>
<evidence type="ECO:0000256" key="5">
    <source>
        <dbReference type="ARBA" id="ARBA00022900"/>
    </source>
</evidence>
<evidence type="ECO:0000256" key="9">
    <source>
        <dbReference type="SAM" id="SignalP"/>
    </source>
</evidence>
<dbReference type="EMBL" id="BMAV01012550">
    <property type="protein sequence ID" value="GFY59269.1"/>
    <property type="molecule type" value="Genomic_DNA"/>
</dbReference>
<keyword evidence="8" id="KW-1203">Blood coagulation cascade inhibiting toxin</keyword>